<dbReference type="SUPFAM" id="SSF50978">
    <property type="entry name" value="WD40 repeat-like"/>
    <property type="match status" value="1"/>
</dbReference>
<name>A0A164RVA6_9AGAM</name>
<dbReference type="Pfam" id="PF22669">
    <property type="entry name" value="Exo_endo_phos2"/>
    <property type="match status" value="1"/>
</dbReference>
<feature type="compositionally biased region" description="Low complexity" evidence="1">
    <location>
        <begin position="1"/>
        <end position="15"/>
    </location>
</feature>
<keyword evidence="4" id="KW-1185">Reference proteome</keyword>
<reference evidence="3 4" key="1">
    <citation type="journal article" date="2016" name="Mol. Biol. Evol.">
        <title>Comparative Genomics of Early-Diverging Mushroom-Forming Fungi Provides Insights into the Origins of Lignocellulose Decay Capabilities.</title>
        <authorList>
            <person name="Nagy L.G."/>
            <person name="Riley R."/>
            <person name="Tritt A."/>
            <person name="Adam C."/>
            <person name="Daum C."/>
            <person name="Floudas D."/>
            <person name="Sun H."/>
            <person name="Yadav J.S."/>
            <person name="Pangilinan J."/>
            <person name="Larsson K.H."/>
            <person name="Matsuura K."/>
            <person name="Barry K."/>
            <person name="Labutti K."/>
            <person name="Kuo R."/>
            <person name="Ohm R.A."/>
            <person name="Bhattacharya S.S."/>
            <person name="Shirouzu T."/>
            <person name="Yoshinaga Y."/>
            <person name="Martin F.M."/>
            <person name="Grigoriev I.V."/>
            <person name="Hibbett D.S."/>
        </authorList>
    </citation>
    <scope>NUCLEOTIDE SEQUENCE [LARGE SCALE GENOMIC DNA]</scope>
    <source>
        <strain evidence="3 4">HHB9708</strain>
    </source>
</reference>
<dbReference type="GO" id="GO:0004439">
    <property type="term" value="F:phosphatidylinositol-4,5-bisphosphate 5-phosphatase activity"/>
    <property type="evidence" value="ECO:0007669"/>
    <property type="project" value="TreeGrafter"/>
</dbReference>
<accession>A0A164RVA6</accession>
<dbReference type="PANTHER" id="PTHR11200:SF240">
    <property type="entry name" value="INOSITOL POLYPHOSPHATE 5-PHOSPHATASE C9G1.10C-RELATED"/>
    <property type="match status" value="1"/>
</dbReference>
<evidence type="ECO:0000256" key="1">
    <source>
        <dbReference type="SAM" id="MobiDB-lite"/>
    </source>
</evidence>
<dbReference type="AlphaFoldDB" id="A0A164RVA6"/>
<dbReference type="Gene3D" id="2.130.10.10">
    <property type="entry name" value="YVTN repeat-like/Quinoprotein amine dehydrogenase"/>
    <property type="match status" value="1"/>
</dbReference>
<proteinExistence type="predicted"/>
<dbReference type="InterPro" id="IPR036322">
    <property type="entry name" value="WD40_repeat_dom_sf"/>
</dbReference>
<dbReference type="SUPFAM" id="SSF56219">
    <property type="entry name" value="DNase I-like"/>
    <property type="match status" value="1"/>
</dbReference>
<evidence type="ECO:0000259" key="2">
    <source>
        <dbReference type="SMART" id="SM00128"/>
    </source>
</evidence>
<dbReference type="GO" id="GO:0046856">
    <property type="term" value="P:phosphatidylinositol dephosphorylation"/>
    <property type="evidence" value="ECO:0007669"/>
    <property type="project" value="InterPro"/>
</dbReference>
<sequence>MDDITPLATPSSAPARLPPPPTRTIGIHDKLPPRRQTAGELESLSSAESEDDASTTPATRRSVDLAPDSSHSSRRPPTLPSPLDAPIHVSAHHAMVRSKGPYVVVASQHHFRIHTLPLTGNGASTVSEVDLGDIKKSCVTAMEWASGNGDMLWAGTNQGTLLLIDVARASIADTRSGWHSHSITHIVRHRTTMISLDETGKLVMFEPASENMGKPRTLRMPDKTQFMGVFGDRIWSSLVYDVLPSQTSAPGPPSSASSSQTSLSLAAPAPISSMASKPLLLSPTENIGPVTAGSYLPSRPSTIYLGHEGGYISVWDANDPQCRDVIKVGSSDILCLLGVGTRLWAGGRKGVISAYDVSQTPWLITNQWKAHEELPVLSLTADPFSIDPFGHLSVVSVGRDEKLRFWDGLLGAEWVDKEMLKREADFSTFRKLKVLICTWNVDAAKPEQLSGNIDDAGFLENLLRSVDRPDIICFGFQEMIDLENRRLTAKTVLLGRTKKKAGDHVSEKVSRSYKQWYDRLVFAVRLAMPPDDPYTVVHTENLVGLFTCIFVRNSERKAGSLNDERITTVKRGMGGRFGNKGAIVARFVVDDTSICFINCHLAAGQSHKRQRNNDLAAILEEKSVFPESSPADEALAYVGGGDGSMILDHEICFLNGDLNYRIDQRRDAVIHAIENHDLASLLAQDQLLKEMHSNPAFRLRSFREAPITFAPTYKYDRHSTEYDSSEKKRIPAWCDRILYQTRAEGRVVPLHYQRYEPKVSDHRPVSAGYEVVVKQISHERRSAVKKEVGEARAYEELKLFSEAKNLYRTLGIM</sequence>
<dbReference type="Gene3D" id="3.60.10.10">
    <property type="entry name" value="Endonuclease/exonuclease/phosphatase"/>
    <property type="match status" value="1"/>
</dbReference>
<evidence type="ECO:0000313" key="4">
    <source>
        <dbReference type="Proteomes" id="UP000076722"/>
    </source>
</evidence>
<dbReference type="InterPro" id="IPR046985">
    <property type="entry name" value="IP5"/>
</dbReference>
<dbReference type="InterPro" id="IPR000300">
    <property type="entry name" value="IPPc"/>
</dbReference>
<dbReference type="Proteomes" id="UP000076722">
    <property type="component" value="Unassembled WGS sequence"/>
</dbReference>
<dbReference type="InterPro" id="IPR036691">
    <property type="entry name" value="Endo/exonu/phosph_ase_sf"/>
</dbReference>
<gene>
    <name evidence="3" type="ORF">SISNIDRAFT_414722</name>
</gene>
<dbReference type="PANTHER" id="PTHR11200">
    <property type="entry name" value="INOSITOL 5-PHOSPHATASE"/>
    <property type="match status" value="1"/>
</dbReference>
<dbReference type="STRING" id="1314777.A0A164RVA6"/>
<feature type="region of interest" description="Disordered" evidence="1">
    <location>
        <begin position="1"/>
        <end position="85"/>
    </location>
</feature>
<feature type="domain" description="Inositol polyphosphate-related phosphatase" evidence="2">
    <location>
        <begin position="430"/>
        <end position="777"/>
    </location>
</feature>
<dbReference type="InterPro" id="IPR015943">
    <property type="entry name" value="WD40/YVTN_repeat-like_dom_sf"/>
</dbReference>
<organism evidence="3 4">
    <name type="scientific">Sistotremastrum niveocremeum HHB9708</name>
    <dbReference type="NCBI Taxonomy" id="1314777"/>
    <lineage>
        <taxon>Eukaryota</taxon>
        <taxon>Fungi</taxon>
        <taxon>Dikarya</taxon>
        <taxon>Basidiomycota</taxon>
        <taxon>Agaricomycotina</taxon>
        <taxon>Agaricomycetes</taxon>
        <taxon>Sistotremastrales</taxon>
        <taxon>Sistotremastraceae</taxon>
        <taxon>Sertulicium</taxon>
        <taxon>Sertulicium niveocremeum</taxon>
    </lineage>
</organism>
<dbReference type="OrthoDB" id="2248459at2759"/>
<dbReference type="SMART" id="SM00128">
    <property type="entry name" value="IPPc"/>
    <property type="match status" value="1"/>
</dbReference>
<evidence type="ECO:0000313" key="3">
    <source>
        <dbReference type="EMBL" id="KZS90922.1"/>
    </source>
</evidence>
<protein>
    <submittedName>
        <fullName evidence="3">DNase I-like protein</fullName>
    </submittedName>
</protein>
<dbReference type="EMBL" id="KV419418">
    <property type="protein sequence ID" value="KZS90922.1"/>
    <property type="molecule type" value="Genomic_DNA"/>
</dbReference>